<evidence type="ECO:0000313" key="1">
    <source>
        <dbReference type="EMBL" id="KZN61378.1"/>
    </source>
</evidence>
<protein>
    <submittedName>
        <fullName evidence="1">Uncharacterized protein</fullName>
    </submittedName>
</protein>
<dbReference type="EMBL" id="AUXX01000045">
    <property type="protein sequence ID" value="KZN61378.1"/>
    <property type="molecule type" value="Genomic_DNA"/>
</dbReference>
<reference evidence="1 2" key="1">
    <citation type="submission" date="2013-07" db="EMBL/GenBank/DDBJ databases">
        <title>Comparative Genomic and Metabolomic Analysis of Twelve Strains of Pseudoalteromonas luteoviolacea.</title>
        <authorList>
            <person name="Vynne N.G."/>
            <person name="Mansson M."/>
            <person name="Gram L."/>
        </authorList>
    </citation>
    <scope>NUCLEOTIDE SEQUENCE [LARGE SCALE GENOMIC DNA]</scope>
    <source>
        <strain evidence="1 2">S4060-1</strain>
    </source>
</reference>
<proteinExistence type="predicted"/>
<dbReference type="AlphaFoldDB" id="A0A162AL88"/>
<dbReference type="PATRIC" id="fig|1365257.3.peg.4263"/>
<organism evidence="1 2">
    <name type="scientific">Pseudoalteromonas luteoviolacea S4060-1</name>
    <dbReference type="NCBI Taxonomy" id="1365257"/>
    <lineage>
        <taxon>Bacteria</taxon>
        <taxon>Pseudomonadati</taxon>
        <taxon>Pseudomonadota</taxon>
        <taxon>Gammaproteobacteria</taxon>
        <taxon>Alteromonadales</taxon>
        <taxon>Pseudoalteromonadaceae</taxon>
        <taxon>Pseudoalteromonas</taxon>
    </lineage>
</organism>
<evidence type="ECO:0000313" key="2">
    <source>
        <dbReference type="Proteomes" id="UP000076661"/>
    </source>
</evidence>
<gene>
    <name evidence="1" type="ORF">N478_04740</name>
</gene>
<dbReference type="Proteomes" id="UP000076661">
    <property type="component" value="Unassembled WGS sequence"/>
</dbReference>
<sequence>MKLYCLVNSRFPTLLLCLACLGCSSSKGVHFEVTARQKAFLISATGETETGEELLEKWYQKARELCGNKRFIIEPNNKPVVRKSGCGDAVMVDGDLQSCEVSKASVFGKITCDTK</sequence>
<name>A0A162AL88_9GAMM</name>
<accession>A0A162AL88</accession>
<comment type="caution">
    <text evidence="1">The sequence shown here is derived from an EMBL/GenBank/DDBJ whole genome shotgun (WGS) entry which is preliminary data.</text>
</comment>